<reference evidence="6" key="1">
    <citation type="submission" date="2024-05" db="EMBL/GenBank/DDBJ databases">
        <title>The Natural Products Discovery Center: Release of the First 8490 Sequenced Strains for Exploring Actinobacteria Biosynthetic Diversity.</title>
        <authorList>
            <person name="Kalkreuter E."/>
            <person name="Kautsar S.A."/>
            <person name="Yang D."/>
            <person name="Bader C.D."/>
            <person name="Teijaro C.N."/>
            <person name="Fluegel L."/>
            <person name="Davis C.M."/>
            <person name="Simpson J.R."/>
            <person name="Lauterbach L."/>
            <person name="Steele A.D."/>
            <person name="Gui C."/>
            <person name="Meng S."/>
            <person name="Li G."/>
            <person name="Viehrig K."/>
            <person name="Ye F."/>
            <person name="Su P."/>
            <person name="Kiefer A.F."/>
            <person name="Nichols A."/>
            <person name="Cepeda A.J."/>
            <person name="Yan W."/>
            <person name="Fan B."/>
            <person name="Jiang Y."/>
            <person name="Adhikari A."/>
            <person name="Zheng C.-J."/>
            <person name="Schuster L."/>
            <person name="Cowan T.M."/>
            <person name="Smanski M.J."/>
            <person name="Chevrette M.G."/>
            <person name="de Carvalho L.P.S."/>
            <person name="Shen B."/>
        </authorList>
    </citation>
    <scope>NUCLEOTIDE SEQUENCE</scope>
    <source>
        <strain evidence="6">NPDC080035</strain>
    </source>
</reference>
<keyword evidence="2" id="KW-0472">Membrane</keyword>
<feature type="region of interest" description="Disordered" evidence="1">
    <location>
        <begin position="34"/>
        <end position="82"/>
    </location>
</feature>
<evidence type="ECO:0000256" key="3">
    <source>
        <dbReference type="SAM" id="SignalP"/>
    </source>
</evidence>
<proteinExistence type="predicted"/>
<keyword evidence="2" id="KW-0812">Transmembrane</keyword>
<dbReference type="InterPro" id="IPR001434">
    <property type="entry name" value="OmcB-like_DUF11"/>
</dbReference>
<evidence type="ECO:0000259" key="5">
    <source>
        <dbReference type="Pfam" id="PF13229"/>
    </source>
</evidence>
<feature type="signal peptide" evidence="3">
    <location>
        <begin position="1"/>
        <end position="37"/>
    </location>
</feature>
<evidence type="ECO:0000256" key="1">
    <source>
        <dbReference type="SAM" id="MobiDB-lite"/>
    </source>
</evidence>
<accession>A0AAU7GHY3</accession>
<sequence>MGRVRSQAGLGRSLVVAAAVGALALASLTVESKAASAASPPGTVDTGDPQPPADPSVPDGLDEPAPVPDDSIVEMPPPASPAIVPNANTARIAWVGTPAERPADAALITLQAALNTAPEGGAVSFDPNDYAFTGSLTVPRAVTLASSAASILYARFTVSGGGLTLGDTVTIAAANTGAVVTVTSSGALLAGITIRNPTPVLRPTGIQLAAGISGVRIEGLDMDGGGEASSYGVNLTTGSATIMDAAVTGVATGVTATAASTAGGITITGGAITASTSGVSLGSAVSPSVSGLEVTGPASAGTGIDLAQSSGAVIDSAVVHGFARGIGTATTNANAGPTITNAVIDGSSREGIALGATGNPRVVGARVTGADTAQSTGILTLLSTGATITTPTIAGMMYGITTNVANTGAGPTITDPTITAFGGITLGSTQGARVTGAVLDAGGAVGGTEINLVNAGRVTVEDEKATGYLYAIGSQSSFDPASDRTDISITDVTVIGAPNASHGVYLLGARNATIEAVDADITGAALVIHQSVGVTAHDIVVHGHEGPTSNTGSSILRAYGSQHVDVDDSSIDAGSYGFFYSGTDGSTITDATVAGLVEYGLYGRSAANVDVSGVTFTGNSAVGLFVVTTPADGISHDIAVHGNTMRDNDDGLFVLQGTTAVSFAGNTISGQRTVVTAGPAHDLAITGNTIDQAGADGFAAITVAPLWQDGSLAGSYSSSGVRIVDNVFSGAGTWLQVGTADGASPDSSRRTLRDPVLVTGNTFPAASAAIRTYANAVDGDDTAPEVVADATRAEPLVAVADGPVAVDARDYDDPNDWGARCKATGFLDGDAYYAGGGAEVHELSVAPVLYPMNCIDLSLTESLVAAGAIGAGGTVTWTLTPHNDGPRAAPAGWSIRQLVPAGVELVSMSGAGYSVDGRTAIATSAEEIPPGDDGPALTVTVRVTSPPPGTSSMKNVAYIAPGADTDLDGDGYSDAIIEQFGPLVVPTIDTDTDVSETDNDAQGVWATTSTGGGGGGGGAGAGGGSGGLSDTGSDIAPALLLAAGLLAAGLWLRRGRRARQS</sequence>
<protein>
    <submittedName>
        <fullName evidence="6">Right-handed parallel beta-helix repeat-containing protein</fullName>
    </submittedName>
</protein>
<dbReference type="InterPro" id="IPR039448">
    <property type="entry name" value="Beta_helix"/>
</dbReference>
<dbReference type="InterPro" id="IPR006626">
    <property type="entry name" value="PbH1"/>
</dbReference>
<feature type="domain" description="Right handed beta helix" evidence="5">
    <location>
        <begin position="279"/>
        <end position="435"/>
    </location>
</feature>
<dbReference type="Gene3D" id="2.160.20.10">
    <property type="entry name" value="Single-stranded right-handed beta-helix, Pectin lyase-like"/>
    <property type="match status" value="2"/>
</dbReference>
<name>A0AAU7GHY3_9MICO</name>
<dbReference type="InterPro" id="IPR012334">
    <property type="entry name" value="Pectin_lyas_fold"/>
</dbReference>
<dbReference type="Pfam" id="PF01345">
    <property type="entry name" value="DUF11"/>
    <property type="match status" value="1"/>
</dbReference>
<dbReference type="Pfam" id="PF13229">
    <property type="entry name" value="Beta_helix"/>
    <property type="match status" value="2"/>
</dbReference>
<evidence type="ECO:0000313" key="6">
    <source>
        <dbReference type="EMBL" id="XBM49940.1"/>
    </source>
</evidence>
<dbReference type="RefSeq" id="WP_348789850.1">
    <property type="nucleotide sequence ID" value="NZ_CP157390.1"/>
</dbReference>
<dbReference type="SUPFAM" id="SSF51126">
    <property type="entry name" value="Pectin lyase-like"/>
    <property type="match status" value="3"/>
</dbReference>
<evidence type="ECO:0000256" key="2">
    <source>
        <dbReference type="SAM" id="Phobius"/>
    </source>
</evidence>
<feature type="compositionally biased region" description="Gly residues" evidence="1">
    <location>
        <begin position="1010"/>
        <end position="1026"/>
    </location>
</feature>
<dbReference type="EMBL" id="CP157390">
    <property type="protein sequence ID" value="XBM49940.1"/>
    <property type="molecule type" value="Genomic_DNA"/>
</dbReference>
<feature type="domain" description="Right handed beta helix" evidence="5">
    <location>
        <begin position="486"/>
        <end position="631"/>
    </location>
</feature>
<dbReference type="InterPro" id="IPR011050">
    <property type="entry name" value="Pectin_lyase_fold/virulence"/>
</dbReference>
<evidence type="ECO:0000259" key="4">
    <source>
        <dbReference type="Pfam" id="PF01345"/>
    </source>
</evidence>
<keyword evidence="3" id="KW-0732">Signal</keyword>
<dbReference type="AlphaFoldDB" id="A0AAU7GHY3"/>
<feature type="transmembrane region" description="Helical" evidence="2">
    <location>
        <begin position="1035"/>
        <end position="1052"/>
    </location>
</feature>
<organism evidence="6">
    <name type="scientific">Leifsonia sp. NPDC080035</name>
    <dbReference type="NCBI Taxonomy" id="3143936"/>
    <lineage>
        <taxon>Bacteria</taxon>
        <taxon>Bacillati</taxon>
        <taxon>Actinomycetota</taxon>
        <taxon>Actinomycetes</taxon>
        <taxon>Micrococcales</taxon>
        <taxon>Microbacteriaceae</taxon>
        <taxon>Leifsonia</taxon>
    </lineage>
</organism>
<keyword evidence="2" id="KW-1133">Transmembrane helix</keyword>
<feature type="region of interest" description="Disordered" evidence="1">
    <location>
        <begin position="1005"/>
        <end position="1026"/>
    </location>
</feature>
<feature type="domain" description="DUF11" evidence="4">
    <location>
        <begin position="856"/>
        <end position="968"/>
    </location>
</feature>
<dbReference type="SMART" id="SM00710">
    <property type="entry name" value="PbH1"/>
    <property type="match status" value="12"/>
</dbReference>
<feature type="chain" id="PRO_5043358153" evidence="3">
    <location>
        <begin position="38"/>
        <end position="1061"/>
    </location>
</feature>
<gene>
    <name evidence="6" type="ORF">AAME72_08730</name>
</gene>